<dbReference type="InterPro" id="IPR028974">
    <property type="entry name" value="TSP_type-3_rpt"/>
</dbReference>
<dbReference type="Gene3D" id="4.10.1080.10">
    <property type="entry name" value="TSP type-3 repeat"/>
    <property type="match status" value="1"/>
</dbReference>
<sequence length="277" mass="31082">MIKRRSCPLILHAVLVSLAISVAPAHADLEGTLNLYLNGGYYWFDSDRLDGTPFQGLEPEDTWGGGFGFGYNVTDRWALEGVYHVFTVSVEGIDEKLDGSNYHMDLLYQFAGRFCGNLCWQPYVAFGVGEFRVDFDEDDLLVWEEYLLDPFLDKDYDRQTMVNLGLGVKYQLGPRWQARADARAFQGIEEGGLDGHISLSIGYQWIDDLVIMRDRDADGILDDVDYCPQTPFGVDVGLDGCPVDSDRDGVPNYLDICPTTPLGTPVYEDGCPQLWTE</sequence>
<feature type="chain" id="PRO_5030937581" evidence="2">
    <location>
        <begin position="28"/>
        <end position="277"/>
    </location>
</feature>
<dbReference type="AlphaFoldDB" id="A0A7W4WDP7"/>
<dbReference type="EMBL" id="JACHWZ010000010">
    <property type="protein sequence ID" value="MBB3061656.1"/>
    <property type="molecule type" value="Genomic_DNA"/>
</dbReference>
<reference evidence="4 5" key="1">
    <citation type="submission" date="2020-08" db="EMBL/GenBank/DDBJ databases">
        <title>Genomic Encyclopedia of Type Strains, Phase III (KMG-III): the genomes of soil and plant-associated and newly described type strains.</title>
        <authorList>
            <person name="Whitman W."/>
        </authorList>
    </citation>
    <scope>NUCLEOTIDE SEQUENCE [LARGE SCALE GENOMIC DNA]</scope>
    <source>
        <strain evidence="4 5">CECT 8799</strain>
    </source>
</reference>
<feature type="domain" description="Outer membrane protein beta-barrel" evidence="3">
    <location>
        <begin position="13"/>
        <end position="203"/>
    </location>
</feature>
<gene>
    <name evidence="4" type="ORF">FHS09_002494</name>
</gene>
<evidence type="ECO:0000256" key="1">
    <source>
        <dbReference type="ARBA" id="ARBA00022729"/>
    </source>
</evidence>
<dbReference type="Gene3D" id="2.40.160.20">
    <property type="match status" value="1"/>
</dbReference>
<evidence type="ECO:0000256" key="2">
    <source>
        <dbReference type="SAM" id="SignalP"/>
    </source>
</evidence>
<evidence type="ECO:0000313" key="4">
    <source>
        <dbReference type="EMBL" id="MBB3061656.1"/>
    </source>
</evidence>
<proteinExistence type="predicted"/>
<dbReference type="InterPro" id="IPR027385">
    <property type="entry name" value="Beta-barrel_OMP"/>
</dbReference>
<dbReference type="Pfam" id="PF02412">
    <property type="entry name" value="TSP_3"/>
    <property type="match status" value="2"/>
</dbReference>
<comment type="caution">
    <text evidence="4">The sequence shown here is derived from an EMBL/GenBank/DDBJ whole genome shotgun (WGS) entry which is preliminary data.</text>
</comment>
<evidence type="ECO:0000259" key="3">
    <source>
        <dbReference type="Pfam" id="PF13505"/>
    </source>
</evidence>
<organism evidence="4 5">
    <name type="scientific">Microbulbifer rhizosphaerae</name>
    <dbReference type="NCBI Taxonomy" id="1562603"/>
    <lineage>
        <taxon>Bacteria</taxon>
        <taxon>Pseudomonadati</taxon>
        <taxon>Pseudomonadota</taxon>
        <taxon>Gammaproteobacteria</taxon>
        <taxon>Cellvibrionales</taxon>
        <taxon>Microbulbiferaceae</taxon>
        <taxon>Microbulbifer</taxon>
    </lineage>
</organism>
<dbReference type="GO" id="GO:0007155">
    <property type="term" value="P:cell adhesion"/>
    <property type="evidence" value="ECO:0007669"/>
    <property type="project" value="InterPro"/>
</dbReference>
<dbReference type="RefSeq" id="WP_183460268.1">
    <property type="nucleotide sequence ID" value="NZ_JACHWZ010000010.1"/>
</dbReference>
<name>A0A7W4WDP7_9GAMM</name>
<keyword evidence="1 2" id="KW-0732">Signal</keyword>
<protein>
    <submittedName>
        <fullName evidence="4">OOP family OmpA-OmpF porin</fullName>
    </submittedName>
</protein>
<dbReference type="InterPro" id="IPR011250">
    <property type="entry name" value="OMP/PagP_B-barrel"/>
</dbReference>
<dbReference type="Pfam" id="PF13505">
    <property type="entry name" value="OMP_b-brl"/>
    <property type="match status" value="1"/>
</dbReference>
<feature type="signal peptide" evidence="2">
    <location>
        <begin position="1"/>
        <end position="27"/>
    </location>
</feature>
<keyword evidence="5" id="KW-1185">Reference proteome</keyword>
<dbReference type="GO" id="GO:0005509">
    <property type="term" value="F:calcium ion binding"/>
    <property type="evidence" value="ECO:0007669"/>
    <property type="project" value="InterPro"/>
</dbReference>
<dbReference type="SUPFAM" id="SSF103647">
    <property type="entry name" value="TSP type-3 repeat"/>
    <property type="match status" value="1"/>
</dbReference>
<dbReference type="InterPro" id="IPR003367">
    <property type="entry name" value="Thrombospondin_3-like_rpt"/>
</dbReference>
<dbReference type="Proteomes" id="UP000535937">
    <property type="component" value="Unassembled WGS sequence"/>
</dbReference>
<accession>A0A7W4WDP7</accession>
<evidence type="ECO:0000313" key="5">
    <source>
        <dbReference type="Proteomes" id="UP000535937"/>
    </source>
</evidence>
<dbReference type="SUPFAM" id="SSF56925">
    <property type="entry name" value="OMPA-like"/>
    <property type="match status" value="1"/>
</dbReference>